<dbReference type="InterPro" id="IPR012373">
    <property type="entry name" value="Ferrdict_sens_TM"/>
</dbReference>
<feature type="transmembrane region" description="Helical" evidence="1">
    <location>
        <begin position="74"/>
        <end position="98"/>
    </location>
</feature>
<dbReference type="Pfam" id="PF04773">
    <property type="entry name" value="FecR"/>
    <property type="match status" value="1"/>
</dbReference>
<dbReference type="EMBL" id="JBHTKA010000001">
    <property type="protein sequence ID" value="MFD0997739.1"/>
    <property type="molecule type" value="Genomic_DNA"/>
</dbReference>
<proteinExistence type="predicted"/>
<keyword evidence="5" id="KW-1185">Reference proteome</keyword>
<keyword evidence="1" id="KW-0472">Membrane</keyword>
<dbReference type="Gene3D" id="2.60.120.1440">
    <property type="match status" value="1"/>
</dbReference>
<evidence type="ECO:0000259" key="2">
    <source>
        <dbReference type="Pfam" id="PF04773"/>
    </source>
</evidence>
<comment type="caution">
    <text evidence="4">The sequence shown here is derived from an EMBL/GenBank/DDBJ whole genome shotgun (WGS) entry which is preliminary data.</text>
</comment>
<dbReference type="InterPro" id="IPR032508">
    <property type="entry name" value="FecR_C"/>
</dbReference>
<feature type="domain" description="FecR protein" evidence="2">
    <location>
        <begin position="106"/>
        <end position="202"/>
    </location>
</feature>
<evidence type="ECO:0000256" key="1">
    <source>
        <dbReference type="SAM" id="Phobius"/>
    </source>
</evidence>
<feature type="domain" description="Protein FecR C-terminal" evidence="3">
    <location>
        <begin position="246"/>
        <end position="314"/>
    </location>
</feature>
<sequence>MNHEELAELIKRYRSGTATPEEIALLDKIWSESQTDTSITSDHTEEQLQEIQGQMFSAIKNEIRKKERARAKSVSYIPLLYKVAASILLVMAVSFWWYSASNRLHEIRTGFGEQRIVMLPDQSKVILNGNSVLRYTPGWDDNTSREVWIEGEGFFSVIHTKNHQKFIVHGVNQLNVEVLGTKFNVNTRHCSSEVMLTEGKVKLELAGADNKQPLFLKPGELATVTDKELSSQSVNKQRYTSWLENKLFFERTPLRDISGILKDTYGLKVTFSDPSLETRELSGEISAASVDEILYAIGETLDLTIEKKGQQVTITPKHQ</sequence>
<dbReference type="Pfam" id="PF16344">
    <property type="entry name" value="FecR_C"/>
    <property type="match status" value="1"/>
</dbReference>
<keyword evidence="1" id="KW-1133">Transmembrane helix</keyword>
<dbReference type="PIRSF" id="PIRSF018266">
    <property type="entry name" value="FecR"/>
    <property type="match status" value="1"/>
</dbReference>
<evidence type="ECO:0000313" key="4">
    <source>
        <dbReference type="EMBL" id="MFD0997739.1"/>
    </source>
</evidence>
<keyword evidence="1" id="KW-0812">Transmembrane</keyword>
<dbReference type="PANTHER" id="PTHR30273">
    <property type="entry name" value="PERIPLASMIC SIGNAL SENSOR AND SIGMA FACTOR ACTIVATOR FECR-RELATED"/>
    <property type="match status" value="1"/>
</dbReference>
<dbReference type="Gene3D" id="3.55.50.30">
    <property type="match status" value="1"/>
</dbReference>
<dbReference type="InterPro" id="IPR006860">
    <property type="entry name" value="FecR"/>
</dbReference>
<organism evidence="4 5">
    <name type="scientific">Ohtaekwangia kribbensis</name>
    <dbReference type="NCBI Taxonomy" id="688913"/>
    <lineage>
        <taxon>Bacteria</taxon>
        <taxon>Pseudomonadati</taxon>
        <taxon>Bacteroidota</taxon>
        <taxon>Cytophagia</taxon>
        <taxon>Cytophagales</taxon>
        <taxon>Fulvivirgaceae</taxon>
        <taxon>Ohtaekwangia</taxon>
    </lineage>
</organism>
<reference evidence="5" key="1">
    <citation type="journal article" date="2019" name="Int. J. Syst. Evol. Microbiol.">
        <title>The Global Catalogue of Microorganisms (GCM) 10K type strain sequencing project: providing services to taxonomists for standard genome sequencing and annotation.</title>
        <authorList>
            <consortium name="The Broad Institute Genomics Platform"/>
            <consortium name="The Broad Institute Genome Sequencing Center for Infectious Disease"/>
            <person name="Wu L."/>
            <person name="Ma J."/>
        </authorList>
    </citation>
    <scope>NUCLEOTIDE SEQUENCE [LARGE SCALE GENOMIC DNA]</scope>
    <source>
        <strain evidence="5">CCUG 58938</strain>
    </source>
</reference>
<accession>A0ABW3JVC6</accession>
<evidence type="ECO:0000259" key="3">
    <source>
        <dbReference type="Pfam" id="PF16344"/>
    </source>
</evidence>
<dbReference type="PANTHER" id="PTHR30273:SF2">
    <property type="entry name" value="PROTEIN FECR"/>
    <property type="match status" value="1"/>
</dbReference>
<evidence type="ECO:0000313" key="5">
    <source>
        <dbReference type="Proteomes" id="UP001597112"/>
    </source>
</evidence>
<gene>
    <name evidence="4" type="ORF">ACFQ21_00410</name>
</gene>
<name>A0ABW3JVC6_9BACT</name>
<dbReference type="RefSeq" id="WP_377573236.1">
    <property type="nucleotide sequence ID" value="NZ_JBHTKA010000001.1"/>
</dbReference>
<dbReference type="Proteomes" id="UP001597112">
    <property type="component" value="Unassembled WGS sequence"/>
</dbReference>
<protein>
    <submittedName>
        <fullName evidence="4">FecR family protein</fullName>
    </submittedName>
</protein>